<comment type="pathway">
    <text evidence="3">Protein modification; protein ubiquitination.</text>
</comment>
<dbReference type="GO" id="GO:0012505">
    <property type="term" value="C:endomembrane system"/>
    <property type="evidence" value="ECO:0007669"/>
    <property type="project" value="UniProtKB-SubCell"/>
</dbReference>
<evidence type="ECO:0000256" key="5">
    <source>
        <dbReference type="ARBA" id="ARBA00022679"/>
    </source>
</evidence>
<dbReference type="OrthoDB" id="9984778at2759"/>
<keyword evidence="14" id="KW-1185">Reference proteome</keyword>
<keyword evidence="6 10" id="KW-0812">Transmembrane</keyword>
<proteinExistence type="predicted"/>
<evidence type="ECO:0000256" key="2">
    <source>
        <dbReference type="ARBA" id="ARBA00004127"/>
    </source>
</evidence>
<organism evidence="13 14">
    <name type="scientific">Malassezia vespertilionis</name>
    <dbReference type="NCBI Taxonomy" id="2020962"/>
    <lineage>
        <taxon>Eukaryota</taxon>
        <taxon>Fungi</taxon>
        <taxon>Dikarya</taxon>
        <taxon>Basidiomycota</taxon>
        <taxon>Ustilaginomycotina</taxon>
        <taxon>Malasseziomycetes</taxon>
        <taxon>Malasseziales</taxon>
        <taxon>Malasseziaceae</taxon>
        <taxon>Malassezia</taxon>
    </lineage>
</organism>
<keyword evidence="9 10" id="KW-0472">Membrane</keyword>
<evidence type="ECO:0000256" key="10">
    <source>
        <dbReference type="SAM" id="Phobius"/>
    </source>
</evidence>
<reference evidence="13 14" key="1">
    <citation type="submission" date="2017-10" db="EMBL/GenBank/DDBJ databases">
        <title>A novel species of cold-tolerant Malassezia isolated from bats.</title>
        <authorList>
            <person name="Lorch J.M."/>
            <person name="Palmer J.M."/>
            <person name="Vanderwolf K.J."/>
            <person name="Schmidt K.Z."/>
            <person name="Verant M.L."/>
            <person name="Weller T.J."/>
            <person name="Blehert D.S."/>
        </authorList>
    </citation>
    <scope>NUCLEOTIDE SEQUENCE [LARGE SCALE GENOMIC DNA]</scope>
    <source>
        <strain evidence="13 14">NWHC:44797-103</strain>
    </source>
</reference>
<evidence type="ECO:0000256" key="7">
    <source>
        <dbReference type="ARBA" id="ARBA00022786"/>
    </source>
</evidence>
<keyword evidence="5" id="KW-0808">Transferase</keyword>
<dbReference type="AlphaFoldDB" id="A0A2N1JBP9"/>
<feature type="chain" id="PRO_5014683963" description="RING-type E3 ubiquitin transferase" evidence="11">
    <location>
        <begin position="27"/>
        <end position="639"/>
    </location>
</feature>
<dbReference type="EMBL" id="KZ454990">
    <property type="protein sequence ID" value="PKI83968.1"/>
    <property type="molecule type" value="Genomic_DNA"/>
</dbReference>
<evidence type="ECO:0000256" key="3">
    <source>
        <dbReference type="ARBA" id="ARBA00004906"/>
    </source>
</evidence>
<comment type="catalytic activity">
    <reaction evidence="1">
        <text>S-ubiquitinyl-[E2 ubiquitin-conjugating enzyme]-L-cysteine + [acceptor protein]-L-lysine = [E2 ubiquitin-conjugating enzyme]-L-cysteine + N(6)-ubiquitinyl-[acceptor protein]-L-lysine.</text>
        <dbReference type="EC" id="2.3.2.27"/>
    </reaction>
</comment>
<evidence type="ECO:0000313" key="14">
    <source>
        <dbReference type="Proteomes" id="UP000232875"/>
    </source>
</evidence>
<feature type="domain" description="SWEET-like" evidence="12">
    <location>
        <begin position="324"/>
        <end position="419"/>
    </location>
</feature>
<feature type="signal peptide" evidence="11">
    <location>
        <begin position="1"/>
        <end position="26"/>
    </location>
</feature>
<feature type="transmembrane region" description="Helical" evidence="10">
    <location>
        <begin position="363"/>
        <end position="382"/>
    </location>
</feature>
<gene>
    <name evidence="13" type="ORF">MVES_001949</name>
</gene>
<accession>A0A2N1JBP9</accession>
<sequence>MSWAVSLRMLHMWCAVLACTLVLVRAEYWTKEDLEVHIQRLERERTELQGYFTHNKTEQGNWTIQQDKDAMLSTSLERMYAVSSEPATYYRNISSFFHGNWTGHDRTRKDAPWADRGDLAWTGNKTRMEIQLNTNPIEGSVNTSWLTGNLVLTSTSNDSDTTVMADVTLAGVLSQAKGHAYLIGLPDAGAENMDTRALFSMIPHADATLKNDTYTAVLNDITGRIGRVQRLVGKSVPMSTPMPEGHAVTNCTMHFYGQLMPVGPVTEKAAMDALEAELQHPTGIAMPSAPPLRMQLVGYSPRCDLVVDTPMLDGIGIGVFWAQTRWYAIGLLAILLVQLSIMARTTDRASTPSALAKLSGPTFFILTMYDAHVCLGHLIIASSLQDTVALPMYAIAFLSGILFLVFEYKMVVDIFRTQMQARPPPPPPPPPPVDQRMDTQISEDTDEYPWHRNVYDLGVSLLDSLREIPRVSVSLIFTAIVFFISTVMPVLIIYMLIPLLFSFWIPQIAHNIRWRTTGLSARAVIGMSLTRVYIPLYMFQTRHNLLFLEPSRIVWIPLAWLVLQMLVLLGQDAFGPLFFLPRDCIHSEKVWSWHPSCEELAALLQQDGDMESNTHMLHLGDCPICLMPNEWDAAEADTT</sequence>
<comment type="subcellular location">
    <subcellularLocation>
        <location evidence="2">Endomembrane system</location>
        <topology evidence="2">Multi-pass membrane protein</topology>
    </subcellularLocation>
</comment>
<feature type="transmembrane region" description="Helical" evidence="10">
    <location>
        <begin position="388"/>
        <end position="406"/>
    </location>
</feature>
<feature type="transmembrane region" description="Helical" evidence="10">
    <location>
        <begin position="475"/>
        <end position="501"/>
    </location>
</feature>
<evidence type="ECO:0000256" key="1">
    <source>
        <dbReference type="ARBA" id="ARBA00000900"/>
    </source>
</evidence>
<keyword evidence="8 10" id="KW-1133">Transmembrane helix</keyword>
<keyword evidence="11" id="KW-0732">Signal</keyword>
<name>A0A2N1JBP9_9BASI</name>
<dbReference type="GO" id="GO:0061630">
    <property type="term" value="F:ubiquitin protein ligase activity"/>
    <property type="evidence" value="ECO:0007669"/>
    <property type="project" value="UniProtKB-EC"/>
</dbReference>
<feature type="domain" description="SWEET-like" evidence="12">
    <location>
        <begin position="466"/>
        <end position="582"/>
    </location>
</feature>
<evidence type="ECO:0000256" key="8">
    <source>
        <dbReference type="ARBA" id="ARBA00022989"/>
    </source>
</evidence>
<evidence type="ECO:0000256" key="9">
    <source>
        <dbReference type="ARBA" id="ARBA00023136"/>
    </source>
</evidence>
<dbReference type="InterPro" id="IPR021319">
    <property type="entry name" value="DUF2921"/>
</dbReference>
<keyword evidence="7" id="KW-0833">Ubl conjugation pathway</keyword>
<evidence type="ECO:0000256" key="4">
    <source>
        <dbReference type="ARBA" id="ARBA00012483"/>
    </source>
</evidence>
<feature type="transmembrane region" description="Helical" evidence="10">
    <location>
        <begin position="326"/>
        <end position="343"/>
    </location>
</feature>
<dbReference type="Proteomes" id="UP000232875">
    <property type="component" value="Unassembled WGS sequence"/>
</dbReference>
<evidence type="ECO:0000259" key="12">
    <source>
        <dbReference type="Pfam" id="PF11145"/>
    </source>
</evidence>
<evidence type="ECO:0000256" key="11">
    <source>
        <dbReference type="SAM" id="SignalP"/>
    </source>
</evidence>
<dbReference type="EC" id="2.3.2.27" evidence="4"/>
<dbReference type="Pfam" id="PF11145">
    <property type="entry name" value="DUF2921"/>
    <property type="match status" value="2"/>
</dbReference>
<evidence type="ECO:0000256" key="6">
    <source>
        <dbReference type="ARBA" id="ARBA00022692"/>
    </source>
</evidence>
<evidence type="ECO:0000313" key="13">
    <source>
        <dbReference type="EMBL" id="PKI83968.1"/>
    </source>
</evidence>
<protein>
    <recommendedName>
        <fullName evidence="4">RING-type E3 ubiquitin transferase</fullName>
        <ecNumber evidence="4">2.3.2.27</ecNumber>
    </recommendedName>
</protein>
<dbReference type="STRING" id="2020962.A0A2N1JBP9"/>